<evidence type="ECO:0000313" key="1">
    <source>
        <dbReference type="EMBL" id="MBW0593138.1"/>
    </source>
</evidence>
<dbReference type="AlphaFoldDB" id="A0A9Q3L4L6"/>
<reference evidence="1" key="1">
    <citation type="submission" date="2021-03" db="EMBL/GenBank/DDBJ databases">
        <title>Draft genome sequence of rust myrtle Austropuccinia psidii MF-1, a brazilian biotype.</title>
        <authorList>
            <person name="Quecine M.C."/>
            <person name="Pachon D.M.R."/>
            <person name="Bonatelli M.L."/>
            <person name="Correr F.H."/>
            <person name="Franceschini L.M."/>
            <person name="Leite T.F."/>
            <person name="Margarido G.R.A."/>
            <person name="Almeida C.A."/>
            <person name="Ferrarezi J.A."/>
            <person name="Labate C.A."/>
        </authorList>
    </citation>
    <scope>NUCLEOTIDE SEQUENCE</scope>
    <source>
        <strain evidence="1">MF-1</strain>
    </source>
</reference>
<accession>A0A9Q3L4L6</accession>
<keyword evidence="2" id="KW-1185">Reference proteome</keyword>
<comment type="caution">
    <text evidence="1">The sequence shown here is derived from an EMBL/GenBank/DDBJ whole genome shotgun (WGS) entry which is preliminary data.</text>
</comment>
<name>A0A9Q3L4L6_9BASI</name>
<dbReference type="EMBL" id="AVOT02152532">
    <property type="protein sequence ID" value="MBW0593138.1"/>
    <property type="molecule type" value="Genomic_DNA"/>
</dbReference>
<sequence>MAEQHMDRDISSVPILTGINFSEWYGCITILLRSKDLLDVCKKPLNPEASTAISNKWKKSSYEAVNIIASRISNQVFLECVNQDTIKNSNLLWTKINEQYA</sequence>
<dbReference type="Proteomes" id="UP000765509">
    <property type="component" value="Unassembled WGS sequence"/>
</dbReference>
<protein>
    <submittedName>
        <fullName evidence="1">Uncharacterized protein</fullName>
    </submittedName>
</protein>
<evidence type="ECO:0000313" key="2">
    <source>
        <dbReference type="Proteomes" id="UP000765509"/>
    </source>
</evidence>
<proteinExistence type="predicted"/>
<gene>
    <name evidence="1" type="ORF">O181_132853</name>
</gene>
<organism evidence="1 2">
    <name type="scientific">Austropuccinia psidii MF-1</name>
    <dbReference type="NCBI Taxonomy" id="1389203"/>
    <lineage>
        <taxon>Eukaryota</taxon>
        <taxon>Fungi</taxon>
        <taxon>Dikarya</taxon>
        <taxon>Basidiomycota</taxon>
        <taxon>Pucciniomycotina</taxon>
        <taxon>Pucciniomycetes</taxon>
        <taxon>Pucciniales</taxon>
        <taxon>Sphaerophragmiaceae</taxon>
        <taxon>Austropuccinia</taxon>
    </lineage>
</organism>